<organism evidence="5 6">
    <name type="scientific">Cicer arietinum</name>
    <name type="common">Chickpea</name>
    <name type="synonym">Garbanzo</name>
    <dbReference type="NCBI Taxonomy" id="3827"/>
    <lineage>
        <taxon>Eukaryota</taxon>
        <taxon>Viridiplantae</taxon>
        <taxon>Streptophyta</taxon>
        <taxon>Embryophyta</taxon>
        <taxon>Tracheophyta</taxon>
        <taxon>Spermatophyta</taxon>
        <taxon>Magnoliopsida</taxon>
        <taxon>eudicotyledons</taxon>
        <taxon>Gunneridae</taxon>
        <taxon>Pentapetalae</taxon>
        <taxon>rosids</taxon>
        <taxon>fabids</taxon>
        <taxon>Fabales</taxon>
        <taxon>Fabaceae</taxon>
        <taxon>Papilionoideae</taxon>
        <taxon>50 kb inversion clade</taxon>
        <taxon>NPAAA clade</taxon>
        <taxon>Hologalegina</taxon>
        <taxon>IRL clade</taxon>
        <taxon>Cicereae</taxon>
        <taxon>Cicer</taxon>
    </lineage>
</organism>
<keyword evidence="2" id="KW-0479">Metal-binding</keyword>
<dbReference type="STRING" id="3827.A0A3Q7YC35"/>
<accession>A0A3Q7YC35</accession>
<dbReference type="GO" id="GO:0003677">
    <property type="term" value="F:DNA binding"/>
    <property type="evidence" value="ECO:0007669"/>
    <property type="project" value="UniProtKB-KW"/>
</dbReference>
<gene>
    <name evidence="6" type="primary">LOC101501407</name>
</gene>
<evidence type="ECO:0000259" key="4">
    <source>
        <dbReference type="PROSITE" id="PS50103"/>
    </source>
</evidence>
<dbReference type="InterPro" id="IPR000571">
    <property type="entry name" value="Znf_CCCH"/>
</dbReference>
<proteinExistence type="predicted"/>
<dbReference type="OrthoDB" id="1928519at2759"/>
<feature type="non-terminal residue" evidence="6">
    <location>
        <position position="1"/>
    </location>
</feature>
<protein>
    <submittedName>
        <fullName evidence="6">Zinc finger CCCH domain-containing protein 6-like</fullName>
    </submittedName>
</protein>
<dbReference type="AlphaFoldDB" id="A0A3Q7YC35"/>
<feature type="compositionally biased region" description="Polar residues" evidence="3">
    <location>
        <begin position="359"/>
        <end position="368"/>
    </location>
</feature>
<evidence type="ECO:0000256" key="2">
    <source>
        <dbReference type="PROSITE-ProRule" id="PRU00723"/>
    </source>
</evidence>
<dbReference type="KEGG" id="cam:101501407"/>
<feature type="region of interest" description="Disordered" evidence="3">
    <location>
        <begin position="346"/>
        <end position="368"/>
    </location>
</feature>
<keyword evidence="1" id="KW-0238">DNA-binding</keyword>
<dbReference type="PANTHER" id="PTHR33400">
    <property type="entry name" value="ZINC FINGER CCCH DOMAIN-CONTAINING PROTEIN 6-RELATED"/>
    <property type="match status" value="1"/>
</dbReference>
<dbReference type="RefSeq" id="XP_027191092.1">
    <property type="nucleotide sequence ID" value="XM_027335291.1"/>
</dbReference>
<evidence type="ECO:0000256" key="3">
    <source>
        <dbReference type="SAM" id="MobiDB-lite"/>
    </source>
</evidence>
<dbReference type="PANTHER" id="PTHR33400:SF9">
    <property type="entry name" value="C3H1-TYPE DOMAIN-CONTAINING PROTEIN"/>
    <property type="match status" value="1"/>
</dbReference>
<keyword evidence="2" id="KW-0863">Zinc-finger</keyword>
<evidence type="ECO:0000313" key="5">
    <source>
        <dbReference type="Proteomes" id="UP000087171"/>
    </source>
</evidence>
<dbReference type="PaxDb" id="3827-XP_004506347.1"/>
<keyword evidence="5" id="KW-1185">Reference proteome</keyword>
<dbReference type="GO" id="GO:0008270">
    <property type="term" value="F:zinc ion binding"/>
    <property type="evidence" value="ECO:0007669"/>
    <property type="project" value="UniProtKB-KW"/>
</dbReference>
<evidence type="ECO:0000313" key="6">
    <source>
        <dbReference type="RefSeq" id="XP_027191092.1"/>
    </source>
</evidence>
<dbReference type="Proteomes" id="UP000087171">
    <property type="component" value="Chromosome Ca6"/>
</dbReference>
<dbReference type="PROSITE" id="PS50103">
    <property type="entry name" value="ZF_C3H1"/>
    <property type="match status" value="1"/>
</dbReference>
<reference evidence="5" key="1">
    <citation type="journal article" date="2013" name="Nat. Biotechnol.">
        <title>Draft genome sequence of chickpea (Cicer arietinum) provides a resource for trait improvement.</title>
        <authorList>
            <person name="Varshney R.K."/>
            <person name="Song C."/>
            <person name="Saxena R.K."/>
            <person name="Azam S."/>
            <person name="Yu S."/>
            <person name="Sharpe A.G."/>
            <person name="Cannon S."/>
            <person name="Baek J."/>
            <person name="Rosen B.D."/>
            <person name="Tar'an B."/>
            <person name="Millan T."/>
            <person name="Zhang X."/>
            <person name="Ramsay L.D."/>
            <person name="Iwata A."/>
            <person name="Wang Y."/>
            <person name="Nelson W."/>
            <person name="Farmer A.D."/>
            <person name="Gaur P.M."/>
            <person name="Soderlund C."/>
            <person name="Penmetsa R.V."/>
            <person name="Xu C."/>
            <person name="Bharti A.K."/>
            <person name="He W."/>
            <person name="Winter P."/>
            <person name="Zhao S."/>
            <person name="Hane J.K."/>
            <person name="Carrasquilla-Garcia N."/>
            <person name="Condie J.A."/>
            <person name="Upadhyaya H.D."/>
            <person name="Luo M.C."/>
            <person name="Thudi M."/>
            <person name="Gowda C.L."/>
            <person name="Singh N.P."/>
            <person name="Lichtenzveig J."/>
            <person name="Gali K.K."/>
            <person name="Rubio J."/>
            <person name="Nadarajan N."/>
            <person name="Dolezel J."/>
            <person name="Bansal K.C."/>
            <person name="Xu X."/>
            <person name="Edwards D."/>
            <person name="Zhang G."/>
            <person name="Kahl G."/>
            <person name="Gil J."/>
            <person name="Singh K.B."/>
            <person name="Datta S.K."/>
            <person name="Jackson S.A."/>
            <person name="Wang J."/>
            <person name="Cook D.R."/>
        </authorList>
    </citation>
    <scope>NUCLEOTIDE SEQUENCE [LARGE SCALE GENOMIC DNA]</scope>
    <source>
        <strain evidence="5">cv. CDC Frontier</strain>
    </source>
</reference>
<reference evidence="6" key="2">
    <citation type="submission" date="2025-08" db="UniProtKB">
        <authorList>
            <consortium name="RefSeq"/>
        </authorList>
    </citation>
    <scope>IDENTIFICATION</scope>
    <source>
        <tissue evidence="6">Etiolated seedlings</tissue>
    </source>
</reference>
<keyword evidence="2" id="KW-0862">Zinc</keyword>
<evidence type="ECO:0000256" key="1">
    <source>
        <dbReference type="ARBA" id="ARBA00023125"/>
    </source>
</evidence>
<feature type="domain" description="C3H1-type" evidence="4">
    <location>
        <begin position="546"/>
        <end position="574"/>
    </location>
</feature>
<name>A0A3Q7YC35_CICAR</name>
<sequence length="597" mass="64784">YAQFYRLLLFHLPFHPKLQNDPDFAITQHHPPSTFRHRFPATRHRPSFFLNRLVLVKFLSEDSPSKVGLTSQDNLEAKASSMLCSSTNESIDLPPGFESRYILNQSKVEFSHISQIKWKFPLPFVFSSDWLVAAGEESREKEVQKLREMRVLEAVYPRPSAIPPSPSVSLDVEEGDYDDNVTPLIPIIPIEEEQSKHILPVNVHSNVQSHNLHQHSSNQNTPCTVSSDASVMPLAGVSSVLEADLSAASDVVAAILKSNGQGGLIDMDLLVKIFNDPKMIENLISEHRFAATTVSASSNAVVKPTAGLKAVIPSVSLYTSTSDVTASMNTSTMGLLPFGLKPATPSVSSNRSGLKPATPSVSSLNPTSGKPATVLAPVMPSFSRANSVHDKPATASVPLSMSGSGKPVSPSVFFPTPAPHLYRPVNQNFHMSNGMPTSSNTHPQPDSFLAPGVKRPASFGFPSISSSELSIPLPHPTGNLHTVFNNAQTTASTKPYQPNVGSASAVKDANYYKNLIRQHGVDGQEKPESQIDMKLVHNNNQGEVKPKIPKPCIYFKSSRGCRNGVYCPYQHDVSAQFGAGNILGVHSAKRFKFGSEI</sequence>
<feature type="zinc finger region" description="C3H1-type" evidence="2">
    <location>
        <begin position="546"/>
        <end position="574"/>
    </location>
</feature>